<proteinExistence type="predicted"/>
<dbReference type="Pfam" id="PF01098">
    <property type="entry name" value="FTSW_RODA_SPOVE"/>
    <property type="match status" value="1"/>
</dbReference>
<evidence type="ECO:0000256" key="11">
    <source>
        <dbReference type="ARBA" id="ARBA00023136"/>
    </source>
</evidence>
<evidence type="ECO:0000256" key="17">
    <source>
        <dbReference type="SAM" id="Phobius"/>
    </source>
</evidence>
<keyword evidence="11 17" id="KW-0472">Membrane</keyword>
<keyword evidence="6" id="KW-0808">Transferase</keyword>
<feature type="transmembrane region" description="Helical" evidence="17">
    <location>
        <begin position="78"/>
        <end position="96"/>
    </location>
</feature>
<dbReference type="EMBL" id="CAFBPA010000133">
    <property type="protein sequence ID" value="CAB5008391.1"/>
    <property type="molecule type" value="Genomic_DNA"/>
</dbReference>
<keyword evidence="9" id="KW-0573">Peptidoglycan synthesis</keyword>
<feature type="transmembrane region" description="Helical" evidence="17">
    <location>
        <begin position="169"/>
        <end position="187"/>
    </location>
</feature>
<feature type="transmembrane region" description="Helical" evidence="17">
    <location>
        <begin position="300"/>
        <end position="322"/>
    </location>
</feature>
<dbReference type="GO" id="GO:0051301">
    <property type="term" value="P:cell division"/>
    <property type="evidence" value="ECO:0007669"/>
    <property type="project" value="UniProtKB-KW"/>
</dbReference>
<dbReference type="GO" id="GO:0015648">
    <property type="term" value="F:lipid-linked peptidoglycan transporter activity"/>
    <property type="evidence" value="ECO:0007669"/>
    <property type="project" value="TreeGrafter"/>
</dbReference>
<dbReference type="EC" id="2.4.99.28" evidence="15"/>
<dbReference type="GO" id="GO:0008955">
    <property type="term" value="F:peptidoglycan glycosyltransferase activity"/>
    <property type="evidence" value="ECO:0007669"/>
    <property type="project" value="UniProtKB-EC"/>
</dbReference>
<dbReference type="GO" id="GO:0032153">
    <property type="term" value="C:cell division site"/>
    <property type="evidence" value="ECO:0007669"/>
    <property type="project" value="TreeGrafter"/>
</dbReference>
<evidence type="ECO:0000313" key="18">
    <source>
        <dbReference type="EMBL" id="CAB5008391.1"/>
    </source>
</evidence>
<feature type="transmembrane region" description="Helical" evidence="17">
    <location>
        <begin position="37"/>
        <end position="57"/>
    </location>
</feature>
<evidence type="ECO:0000256" key="16">
    <source>
        <dbReference type="ARBA" id="ARBA00049902"/>
    </source>
</evidence>
<evidence type="ECO:0000256" key="14">
    <source>
        <dbReference type="ARBA" id="ARBA00032370"/>
    </source>
</evidence>
<protein>
    <recommendedName>
        <fullName evidence="15">peptidoglycan glycosyltransferase</fullName>
        <ecNumber evidence="15">2.4.99.28</ecNumber>
    </recommendedName>
    <alternativeName>
        <fullName evidence="14">Peptidoglycan polymerase</fullName>
    </alternativeName>
</protein>
<evidence type="ECO:0000256" key="12">
    <source>
        <dbReference type="ARBA" id="ARBA00023306"/>
    </source>
</evidence>
<sequence>MTAIDHGGEQATADREISDRRLSGRIKVLLAHPLSTYYLLIGASMLLLVLGVIMVLSASSIESYRVFGSAYTLAQRQAMFAVIGVIVMIIAARTAVVFWRKISWLLLLITLLLLIAVLVIGVEVAGQRNWIDLFGPFRLQPSEFAKFALIVWGADLLSRKSNLLSNWKHLLIPLLPVAGLMMVLVLLEGDFGNAFMLAAITCGMLFAIGAPLRLFALIAGLGALGVWLLTIAAPYRMERFSSWLSPGNDRLGADWQVTQGQYALGTGGFWGVGLGASREKWGALPEAHTDFIFPVIGEELGLVGTLAVLGLFAILAFAIFRLSRTTSDAFVRVAAAGVGSWIVVQAILNIGSVLGLLPITGVPLPLVSYGGSSLLPILAAIGMLLAFTRQEPAARTALRRKSTAMSLRRR</sequence>
<dbReference type="InterPro" id="IPR001182">
    <property type="entry name" value="FtsW/RodA"/>
</dbReference>
<evidence type="ECO:0000256" key="5">
    <source>
        <dbReference type="ARBA" id="ARBA00022676"/>
    </source>
</evidence>
<comment type="subcellular location">
    <subcellularLocation>
        <location evidence="1">Cell membrane</location>
        <topology evidence="1">Multi-pass membrane protein</topology>
    </subcellularLocation>
</comment>
<keyword evidence="4" id="KW-0132">Cell division</keyword>
<feature type="transmembrane region" description="Helical" evidence="17">
    <location>
        <begin position="366"/>
        <end position="387"/>
    </location>
</feature>
<keyword evidence="8" id="KW-0133">Cell shape</keyword>
<dbReference type="PROSITE" id="PS00428">
    <property type="entry name" value="FTSW_RODA_SPOVE"/>
    <property type="match status" value="1"/>
</dbReference>
<comment type="pathway">
    <text evidence="2">Cell wall biogenesis; peptidoglycan biosynthesis.</text>
</comment>
<keyword evidence="12" id="KW-0131">Cell cycle</keyword>
<evidence type="ECO:0000256" key="6">
    <source>
        <dbReference type="ARBA" id="ARBA00022679"/>
    </source>
</evidence>
<feature type="transmembrane region" description="Helical" evidence="17">
    <location>
        <begin position="193"/>
        <end position="210"/>
    </location>
</feature>
<dbReference type="GO" id="GO:0071555">
    <property type="term" value="P:cell wall organization"/>
    <property type="evidence" value="ECO:0007669"/>
    <property type="project" value="UniProtKB-KW"/>
</dbReference>
<keyword evidence="7 17" id="KW-0812">Transmembrane</keyword>
<evidence type="ECO:0000256" key="2">
    <source>
        <dbReference type="ARBA" id="ARBA00004752"/>
    </source>
</evidence>
<dbReference type="InterPro" id="IPR013437">
    <property type="entry name" value="FtsW"/>
</dbReference>
<keyword evidence="13" id="KW-0961">Cell wall biogenesis/degradation</keyword>
<evidence type="ECO:0000256" key="3">
    <source>
        <dbReference type="ARBA" id="ARBA00022475"/>
    </source>
</evidence>
<dbReference type="PANTHER" id="PTHR30474:SF2">
    <property type="entry name" value="PEPTIDOGLYCAN GLYCOSYLTRANSFERASE FTSW-RELATED"/>
    <property type="match status" value="1"/>
</dbReference>
<dbReference type="PANTHER" id="PTHR30474">
    <property type="entry name" value="CELL CYCLE PROTEIN"/>
    <property type="match status" value="1"/>
</dbReference>
<evidence type="ECO:0000256" key="7">
    <source>
        <dbReference type="ARBA" id="ARBA00022692"/>
    </source>
</evidence>
<dbReference type="GO" id="GO:0005886">
    <property type="term" value="C:plasma membrane"/>
    <property type="evidence" value="ECO:0007669"/>
    <property type="project" value="UniProtKB-SubCell"/>
</dbReference>
<evidence type="ECO:0000256" key="1">
    <source>
        <dbReference type="ARBA" id="ARBA00004651"/>
    </source>
</evidence>
<keyword evidence="3" id="KW-1003">Cell membrane</keyword>
<keyword evidence="10 17" id="KW-1133">Transmembrane helix</keyword>
<evidence type="ECO:0000256" key="9">
    <source>
        <dbReference type="ARBA" id="ARBA00022984"/>
    </source>
</evidence>
<gene>
    <name evidence="18" type="ORF">UFOPK4043_00929</name>
</gene>
<dbReference type="GO" id="GO:0009252">
    <property type="term" value="P:peptidoglycan biosynthetic process"/>
    <property type="evidence" value="ECO:0007669"/>
    <property type="project" value="UniProtKB-KW"/>
</dbReference>
<dbReference type="NCBIfam" id="TIGR02614">
    <property type="entry name" value="ftsW"/>
    <property type="match status" value="1"/>
</dbReference>
<organism evidence="18">
    <name type="scientific">freshwater metagenome</name>
    <dbReference type="NCBI Taxonomy" id="449393"/>
    <lineage>
        <taxon>unclassified sequences</taxon>
        <taxon>metagenomes</taxon>
        <taxon>ecological metagenomes</taxon>
    </lineage>
</organism>
<dbReference type="AlphaFoldDB" id="A0A6J7PTY0"/>
<evidence type="ECO:0000256" key="8">
    <source>
        <dbReference type="ARBA" id="ARBA00022960"/>
    </source>
</evidence>
<evidence type="ECO:0000256" key="10">
    <source>
        <dbReference type="ARBA" id="ARBA00022989"/>
    </source>
</evidence>
<dbReference type="InterPro" id="IPR018365">
    <property type="entry name" value="Cell_cycle_FtsW-rel_CS"/>
</dbReference>
<feature type="transmembrane region" description="Helical" evidence="17">
    <location>
        <begin position="102"/>
        <end position="122"/>
    </location>
</feature>
<feature type="transmembrane region" description="Helical" evidence="17">
    <location>
        <begin position="329"/>
        <end position="354"/>
    </location>
</feature>
<name>A0A6J7PTY0_9ZZZZ</name>
<accession>A0A6J7PTY0</accession>
<evidence type="ECO:0000256" key="4">
    <source>
        <dbReference type="ARBA" id="ARBA00022618"/>
    </source>
</evidence>
<feature type="transmembrane region" description="Helical" evidence="17">
    <location>
        <begin position="215"/>
        <end position="235"/>
    </location>
</feature>
<keyword evidence="5" id="KW-0328">Glycosyltransferase</keyword>
<evidence type="ECO:0000256" key="13">
    <source>
        <dbReference type="ARBA" id="ARBA00023316"/>
    </source>
</evidence>
<reference evidence="18" key="1">
    <citation type="submission" date="2020-05" db="EMBL/GenBank/DDBJ databases">
        <authorList>
            <person name="Chiriac C."/>
            <person name="Salcher M."/>
            <person name="Ghai R."/>
            <person name="Kavagutti S V."/>
        </authorList>
    </citation>
    <scope>NUCLEOTIDE SEQUENCE</scope>
</reference>
<evidence type="ECO:0000256" key="15">
    <source>
        <dbReference type="ARBA" id="ARBA00044770"/>
    </source>
</evidence>
<comment type="catalytic activity">
    <reaction evidence="16">
        <text>[GlcNAc-(1-&gt;4)-Mur2Ac(oyl-L-Ala-gamma-D-Glu-L-Lys-D-Ala-D-Ala)](n)-di-trans,octa-cis-undecaprenyl diphosphate + beta-D-GlcNAc-(1-&gt;4)-Mur2Ac(oyl-L-Ala-gamma-D-Glu-L-Lys-D-Ala-D-Ala)-di-trans,octa-cis-undecaprenyl diphosphate = [GlcNAc-(1-&gt;4)-Mur2Ac(oyl-L-Ala-gamma-D-Glu-L-Lys-D-Ala-D-Ala)](n+1)-di-trans,octa-cis-undecaprenyl diphosphate + di-trans,octa-cis-undecaprenyl diphosphate + H(+)</text>
        <dbReference type="Rhea" id="RHEA:23708"/>
        <dbReference type="Rhea" id="RHEA-COMP:9602"/>
        <dbReference type="Rhea" id="RHEA-COMP:9603"/>
        <dbReference type="ChEBI" id="CHEBI:15378"/>
        <dbReference type="ChEBI" id="CHEBI:58405"/>
        <dbReference type="ChEBI" id="CHEBI:60033"/>
        <dbReference type="ChEBI" id="CHEBI:78435"/>
        <dbReference type="EC" id="2.4.99.28"/>
    </reaction>
</comment>
<dbReference type="GO" id="GO:0008360">
    <property type="term" value="P:regulation of cell shape"/>
    <property type="evidence" value="ECO:0007669"/>
    <property type="project" value="UniProtKB-KW"/>
</dbReference>